<dbReference type="KEGG" id="lenr:94169618"/>
<protein>
    <submittedName>
        <fullName evidence="1">Uncharacterized protein</fullName>
    </submittedName>
</protein>
<dbReference type="Proteomes" id="UP000674179">
    <property type="component" value="Chromosome 32"/>
</dbReference>
<dbReference type="RefSeq" id="XP_067690211.1">
    <property type="nucleotide sequence ID" value="XM_067834108.1"/>
</dbReference>
<dbReference type="EMBL" id="JAFHKP010000032">
    <property type="protein sequence ID" value="KAG5471041.1"/>
    <property type="molecule type" value="Genomic_DNA"/>
</dbReference>
<dbReference type="GeneID" id="94169618"/>
<evidence type="ECO:0000313" key="2">
    <source>
        <dbReference type="Proteomes" id="UP000674179"/>
    </source>
</evidence>
<gene>
    <name evidence="1" type="ORF">CUR178_02348</name>
</gene>
<dbReference type="OrthoDB" id="10367440at2759"/>
<proteinExistence type="predicted"/>
<dbReference type="AlphaFoldDB" id="A0A836H512"/>
<name>A0A836H512_LEIEN</name>
<organism evidence="1 2">
    <name type="scientific">Leishmania enriettii</name>
    <dbReference type="NCBI Taxonomy" id="5663"/>
    <lineage>
        <taxon>Eukaryota</taxon>
        <taxon>Discoba</taxon>
        <taxon>Euglenozoa</taxon>
        <taxon>Kinetoplastea</taxon>
        <taxon>Metakinetoplastina</taxon>
        <taxon>Trypanosomatida</taxon>
        <taxon>Trypanosomatidae</taxon>
        <taxon>Leishmaniinae</taxon>
        <taxon>Leishmania</taxon>
    </lineage>
</organism>
<accession>A0A836H512</accession>
<reference evidence="1 2" key="1">
    <citation type="submission" date="2021-02" db="EMBL/GenBank/DDBJ databases">
        <title>Leishmania (Mundinia) enrietti genome sequencing and assembly.</title>
        <authorList>
            <person name="Almutairi H."/>
            <person name="Gatherer D."/>
        </authorList>
    </citation>
    <scope>NUCLEOTIDE SEQUENCE [LARGE SCALE GENOMIC DNA]</scope>
    <source>
        <strain evidence="1">CUR178</strain>
    </source>
</reference>
<comment type="caution">
    <text evidence="1">The sequence shown here is derived from an EMBL/GenBank/DDBJ whole genome shotgun (WGS) entry which is preliminary data.</text>
</comment>
<sequence>MSTLSASPRQALALLRPRLASSLQISQLRLLMRALMRSPAHLAIFHRLKHRCSASSRCRGDAVTTFSPPCINSGPSTTPMSFAQTATCCRGFGLQAPADPLMACTRRG</sequence>
<evidence type="ECO:0000313" key="1">
    <source>
        <dbReference type="EMBL" id="KAG5471041.1"/>
    </source>
</evidence>
<keyword evidence="2" id="KW-1185">Reference proteome</keyword>